<keyword evidence="6" id="KW-1185">Reference proteome</keyword>
<comment type="cofactor">
    <cofactor evidence="1">
        <name>Fe(2+)</name>
        <dbReference type="ChEBI" id="CHEBI:29033"/>
    </cofactor>
</comment>
<dbReference type="PANTHER" id="PTHR13096:SF9">
    <property type="entry name" value="BIFUNCTIONAL LYSINE-SPECIFIC DEMETHYLASE AND HISTIDYL-HYDROXYLASE"/>
    <property type="match status" value="1"/>
</dbReference>
<evidence type="ECO:0000256" key="3">
    <source>
        <dbReference type="ARBA" id="ARBA00023004"/>
    </source>
</evidence>
<feature type="domain" description="JmjC" evidence="4">
    <location>
        <begin position="110"/>
        <end position="246"/>
    </location>
</feature>
<dbReference type="InterPro" id="IPR003347">
    <property type="entry name" value="JmjC_dom"/>
</dbReference>
<sequence>MRQRPSGIHTQASLAWLLDPLPVDTFLDEIWGRSHYHVSRDSPNYFTGLLEGADSVDALLAVFRPHLSLVSLVRGAERKEQYVYRRADGAFDVAAIGQDFADGYTIVLESVQRYVRPIARLAHAIDVELDFATQVNAYFTPPQSRGFVAHCDDHDALVVQIQGSKIWHLYEGIDVAPHRISSQGPVAPGELPAPTDVCLKTGDVLYVPRGRVHAAESTSELSAHLTVGLHAPSLLLLATRMLNALNNTDDRIHAQLPPRFLSDPEVRTHLDAFAQHIAERFSDPETLAGALDSLQADLVKRGQCQPLGAGIADAVDVDDRTEVLKCQPLYCRVTDNASGVALHFAQSVVNAGPDYREALQFLAESTEPLRVSGVPGLGEAERIELVRTLILQGFLIRLTSE</sequence>
<reference evidence="5" key="1">
    <citation type="submission" date="2022-08" db="EMBL/GenBank/DDBJ databases">
        <title>Whole genome sequencing of non-tuberculosis mycobacteria type-strains.</title>
        <authorList>
            <person name="Igarashi Y."/>
            <person name="Osugi A."/>
            <person name="Mitarai S."/>
        </authorList>
    </citation>
    <scope>NUCLEOTIDE SEQUENCE</scope>
    <source>
        <strain evidence="5">DSM 45127</strain>
    </source>
</reference>
<dbReference type="PANTHER" id="PTHR13096">
    <property type="entry name" value="MINA53 MYC INDUCED NUCLEAR ANTIGEN"/>
    <property type="match status" value="1"/>
</dbReference>
<dbReference type="Proteomes" id="UP001055336">
    <property type="component" value="Chromosome"/>
</dbReference>
<dbReference type="InterPro" id="IPR039994">
    <property type="entry name" value="NO66-like"/>
</dbReference>
<dbReference type="EMBL" id="CP092488">
    <property type="protein sequence ID" value="UMB67609.1"/>
    <property type="molecule type" value="Genomic_DNA"/>
</dbReference>
<accession>A0ABY3VHG9</accession>
<evidence type="ECO:0000313" key="5">
    <source>
        <dbReference type="EMBL" id="UMB67609.1"/>
    </source>
</evidence>
<keyword evidence="2" id="KW-0479">Metal-binding</keyword>
<organism evidence="5 6">
    <name type="scientific">Mycobacterium paraterrae</name>
    <dbReference type="NCBI Taxonomy" id="577492"/>
    <lineage>
        <taxon>Bacteria</taxon>
        <taxon>Bacillati</taxon>
        <taxon>Actinomycetota</taxon>
        <taxon>Actinomycetes</taxon>
        <taxon>Mycobacteriales</taxon>
        <taxon>Mycobacteriaceae</taxon>
        <taxon>Mycobacterium</taxon>
    </lineage>
</organism>
<gene>
    <name evidence="5" type="ORF">MKK62_13905</name>
</gene>
<proteinExistence type="predicted"/>
<name>A0ABY3VHG9_9MYCO</name>
<evidence type="ECO:0000256" key="1">
    <source>
        <dbReference type="ARBA" id="ARBA00001954"/>
    </source>
</evidence>
<dbReference type="Pfam" id="PF08007">
    <property type="entry name" value="JmjC_2"/>
    <property type="match status" value="1"/>
</dbReference>
<dbReference type="Gene3D" id="2.60.120.650">
    <property type="entry name" value="Cupin"/>
    <property type="match status" value="1"/>
</dbReference>
<dbReference type="RefSeq" id="WP_240258071.1">
    <property type="nucleotide sequence ID" value="NZ_CP092488.2"/>
</dbReference>
<evidence type="ECO:0000259" key="4">
    <source>
        <dbReference type="PROSITE" id="PS51184"/>
    </source>
</evidence>
<protein>
    <submittedName>
        <fullName evidence="5">Cupin domain-containing protein</fullName>
    </submittedName>
</protein>
<keyword evidence="3" id="KW-0408">Iron</keyword>
<evidence type="ECO:0000256" key="2">
    <source>
        <dbReference type="ARBA" id="ARBA00022723"/>
    </source>
</evidence>
<dbReference type="SUPFAM" id="SSF51197">
    <property type="entry name" value="Clavaminate synthase-like"/>
    <property type="match status" value="1"/>
</dbReference>
<evidence type="ECO:0000313" key="6">
    <source>
        <dbReference type="Proteomes" id="UP001055336"/>
    </source>
</evidence>
<dbReference type="PROSITE" id="PS51184">
    <property type="entry name" value="JMJC"/>
    <property type="match status" value="1"/>
</dbReference>